<dbReference type="KEGG" id="dtp:JZK55_08840"/>
<keyword evidence="3" id="KW-1185">Reference proteome</keyword>
<dbReference type="EMBL" id="AP022873">
    <property type="protein sequence ID" value="BCB95962.1"/>
    <property type="molecule type" value="Genomic_DNA"/>
</dbReference>
<evidence type="ECO:0008006" key="4">
    <source>
        <dbReference type="Google" id="ProtNLM"/>
    </source>
</evidence>
<feature type="transmembrane region" description="Helical" evidence="1">
    <location>
        <begin position="160"/>
        <end position="180"/>
    </location>
</feature>
<dbReference type="PIRSF" id="PIRSF037409">
    <property type="entry name" value="UCP037409_transporter"/>
    <property type="match status" value="1"/>
</dbReference>
<feature type="transmembrane region" description="Helical" evidence="1">
    <location>
        <begin position="231"/>
        <end position="251"/>
    </location>
</feature>
<feature type="transmembrane region" description="Helical" evidence="1">
    <location>
        <begin position="130"/>
        <end position="154"/>
    </location>
</feature>
<gene>
    <name evidence="2" type="ORF">JZK55_08840</name>
</gene>
<dbReference type="RefSeq" id="WP_203473423.1">
    <property type="nucleotide sequence ID" value="NZ_AP022873.1"/>
</dbReference>
<proteinExistence type="predicted"/>
<feature type="transmembrane region" description="Helical" evidence="1">
    <location>
        <begin position="6"/>
        <end position="25"/>
    </location>
</feature>
<evidence type="ECO:0000313" key="3">
    <source>
        <dbReference type="Proteomes" id="UP000516360"/>
    </source>
</evidence>
<evidence type="ECO:0000313" key="2">
    <source>
        <dbReference type="EMBL" id="BCB95962.1"/>
    </source>
</evidence>
<name>A0A7G1H170_9BACT</name>
<dbReference type="InterPro" id="IPR017199">
    <property type="entry name" value="UCP037409_transporter"/>
</dbReference>
<keyword evidence="1" id="KW-0472">Membrane</keyword>
<keyword evidence="1" id="KW-0812">Transmembrane</keyword>
<evidence type="ECO:0000256" key="1">
    <source>
        <dbReference type="SAM" id="Phobius"/>
    </source>
</evidence>
<keyword evidence="1" id="KW-1133">Transmembrane helix</keyword>
<dbReference type="Pfam" id="PF09930">
    <property type="entry name" value="DUF2162"/>
    <property type="match status" value="1"/>
</dbReference>
<organism evidence="2 3">
    <name type="scientific">Dissulfurispira thermophila</name>
    <dbReference type="NCBI Taxonomy" id="2715679"/>
    <lineage>
        <taxon>Bacteria</taxon>
        <taxon>Pseudomonadati</taxon>
        <taxon>Nitrospirota</taxon>
        <taxon>Thermodesulfovibrionia</taxon>
        <taxon>Thermodesulfovibrionales</taxon>
        <taxon>Dissulfurispiraceae</taxon>
        <taxon>Dissulfurispira</taxon>
    </lineage>
</organism>
<protein>
    <recommendedName>
        <fullName evidence="4">Transporter</fullName>
    </recommendedName>
</protein>
<dbReference type="AlphaFoldDB" id="A0A7G1H170"/>
<sequence length="260" mass="28336">MDLNIILWIVGMLFSLGIFAVKVGFGLGFSGMKWKGVLLTLSLYLMLFVAIAVLSEHLIKLLEPVLKKGPYLHALMAAGMIAWGIYLVQQSSRATERQIKIQAEGLRLKEKSEIGNLKSKNSLLVTHHSLLLLIPCPVCLSAMTFSTWAALSVIKLPSLIVGIGLGVIFALLTLTIVGLTRIKQTSSPEVSLGLGMIAIGLYFMASLYLPAKIEEARGMYQSFLTEGSNIALNNNIGVFALLFVALVIGYLTNKNREVKK</sequence>
<reference evidence="2 3" key="1">
    <citation type="submission" date="2020-03" db="EMBL/GenBank/DDBJ databases">
        <title>Complete genome sequences of two sulfur-disproportionating bacterial strains T55J and Mzg5.</title>
        <authorList>
            <person name="Umezawa K."/>
            <person name="Kojima H."/>
            <person name="Kato Y."/>
            <person name="Fukui M."/>
        </authorList>
    </citation>
    <scope>NUCLEOTIDE SEQUENCE [LARGE SCALE GENOMIC DNA]</scope>
    <source>
        <strain evidence="2 3">T55J</strain>
    </source>
</reference>
<feature type="transmembrane region" description="Helical" evidence="1">
    <location>
        <begin position="192"/>
        <end position="211"/>
    </location>
</feature>
<accession>A0A7G1H170</accession>
<feature type="transmembrane region" description="Helical" evidence="1">
    <location>
        <begin position="37"/>
        <end position="59"/>
    </location>
</feature>
<dbReference type="Proteomes" id="UP000516360">
    <property type="component" value="Chromosome"/>
</dbReference>
<feature type="transmembrane region" description="Helical" evidence="1">
    <location>
        <begin position="71"/>
        <end position="88"/>
    </location>
</feature>